<dbReference type="InterPro" id="IPR050388">
    <property type="entry name" value="ABC_Ni/Peptide_Import"/>
</dbReference>
<feature type="domain" description="ABC transporter" evidence="12">
    <location>
        <begin position="300"/>
        <end position="549"/>
    </location>
</feature>
<gene>
    <name evidence="13" type="ORF">AQJ67_40440</name>
</gene>
<accession>A0A101TIA5</accession>
<keyword evidence="7" id="KW-0547">Nucleotide-binding</keyword>
<organism evidence="13 14">
    <name type="scientific">Streptomyces caeruleatus</name>
    <dbReference type="NCBI Taxonomy" id="661399"/>
    <lineage>
        <taxon>Bacteria</taxon>
        <taxon>Bacillati</taxon>
        <taxon>Actinomycetota</taxon>
        <taxon>Actinomycetes</taxon>
        <taxon>Kitasatosporales</taxon>
        <taxon>Streptomycetaceae</taxon>
        <taxon>Streptomyces</taxon>
    </lineage>
</organism>
<feature type="transmembrane region" description="Helical" evidence="11">
    <location>
        <begin position="182"/>
        <end position="202"/>
    </location>
</feature>
<comment type="caution">
    <text evidence="13">The sequence shown here is derived from an EMBL/GenBank/DDBJ whole genome shotgun (WGS) entry which is preliminary data.</text>
</comment>
<evidence type="ECO:0000259" key="12">
    <source>
        <dbReference type="PROSITE" id="PS50893"/>
    </source>
</evidence>
<dbReference type="STRING" id="661399.AQJ67_40440"/>
<dbReference type="Gene3D" id="3.40.50.300">
    <property type="entry name" value="P-loop containing nucleotide triphosphate hydrolases"/>
    <property type="match status" value="1"/>
</dbReference>
<feature type="transmembrane region" description="Helical" evidence="11">
    <location>
        <begin position="128"/>
        <end position="148"/>
    </location>
</feature>
<keyword evidence="10 11" id="KW-0472">Membrane</keyword>
<feature type="transmembrane region" description="Helical" evidence="11">
    <location>
        <begin position="103"/>
        <end position="122"/>
    </location>
</feature>
<feature type="transmembrane region" description="Helical" evidence="11">
    <location>
        <begin position="12"/>
        <end position="31"/>
    </location>
</feature>
<comment type="subcellular location">
    <subcellularLocation>
        <location evidence="2">Cell membrane</location>
        <topology evidence="2">Peripheral membrane protein</topology>
    </subcellularLocation>
    <subcellularLocation>
        <location evidence="1">Membrane</location>
        <topology evidence="1">Multi-pass membrane protein</topology>
    </subcellularLocation>
</comment>
<dbReference type="InterPro" id="IPR035906">
    <property type="entry name" value="MetI-like_sf"/>
</dbReference>
<comment type="similarity">
    <text evidence="3">Belongs to the ABC transporter superfamily.</text>
</comment>
<evidence type="ECO:0000256" key="9">
    <source>
        <dbReference type="ARBA" id="ARBA00022989"/>
    </source>
</evidence>
<dbReference type="GO" id="GO:0005524">
    <property type="term" value="F:ATP binding"/>
    <property type="evidence" value="ECO:0007669"/>
    <property type="project" value="UniProtKB-KW"/>
</dbReference>
<dbReference type="Pfam" id="PF00005">
    <property type="entry name" value="ABC_tran"/>
    <property type="match status" value="1"/>
</dbReference>
<dbReference type="CDD" id="cd03257">
    <property type="entry name" value="ABC_NikE_OppD_transporters"/>
    <property type="match status" value="1"/>
</dbReference>
<evidence type="ECO:0000256" key="5">
    <source>
        <dbReference type="ARBA" id="ARBA00022475"/>
    </source>
</evidence>
<dbReference type="InterPro" id="IPR027417">
    <property type="entry name" value="P-loop_NTPase"/>
</dbReference>
<evidence type="ECO:0000256" key="8">
    <source>
        <dbReference type="ARBA" id="ARBA00022840"/>
    </source>
</evidence>
<keyword evidence="6 11" id="KW-0812">Transmembrane</keyword>
<keyword evidence="5" id="KW-1003">Cell membrane</keyword>
<feature type="transmembrane region" description="Helical" evidence="11">
    <location>
        <begin position="72"/>
        <end position="91"/>
    </location>
</feature>
<dbReference type="InterPro" id="IPR003593">
    <property type="entry name" value="AAA+_ATPase"/>
</dbReference>
<sequence>MRSLLDNPGAAVSLSFVILLVVVAGLMPVNLDTAHTTAVLESPDSHSLLGTDGSGRDLVSRLVMGSRLSLEAAAVVAATAAVTGVTARLLVGQYGKRFEPDTSWVTNAFMALSGLGVVLAARTVLGPSLWSTMTILGVIVAPVFHRVVHGVDSSVRHEFHVDAAGVAGLSDRRIVARRIPRVVRGPAIICVVGGAMAVQAVLDVLGRGSRSVPTWGGTLGDAFTNINTRPITILWSSLTAASACAALTLLSNALRDELHGERPMPEPSCATDTTVAVPAAGEDTFADRDSEGPSDTLLDVRHLSIGYDQPDGMLKVVVDDVTFAVRRGEVHGLIGGSGSGKTQTAFSILGLLQRGGRVVGGSITFDGTELTRLNEHELRHLHGTRIAYVPQGPMSKLNPWVTIGSQLGDPLRVRLGLSRLAARQHALDLLVLVGIADPERAYRSYPFQISAGMAQRVFIAAALAGEPDLLIVDEPTTALDAAVQAEVFDRLRDLQRDLGMAVLLVTRDLSVAVSVCDRVSVLRHGRIDETGPVRPLVLQTSHPYATSLCDEVLAEPQATQQDDSVGRTT</sequence>
<dbReference type="InterPro" id="IPR003439">
    <property type="entry name" value="ABC_transporter-like_ATP-bd"/>
</dbReference>
<dbReference type="InterPro" id="IPR017871">
    <property type="entry name" value="ABC_transporter-like_CS"/>
</dbReference>
<keyword evidence="8" id="KW-0067">ATP-binding</keyword>
<dbReference type="SMART" id="SM00382">
    <property type="entry name" value="AAA"/>
    <property type="match status" value="1"/>
</dbReference>
<dbReference type="AlphaFoldDB" id="A0A101TIA5"/>
<evidence type="ECO:0000256" key="10">
    <source>
        <dbReference type="ARBA" id="ARBA00023136"/>
    </source>
</evidence>
<keyword evidence="9 11" id="KW-1133">Transmembrane helix</keyword>
<evidence type="ECO:0000256" key="2">
    <source>
        <dbReference type="ARBA" id="ARBA00004202"/>
    </source>
</evidence>
<dbReference type="SUPFAM" id="SSF52540">
    <property type="entry name" value="P-loop containing nucleoside triphosphate hydrolases"/>
    <property type="match status" value="1"/>
</dbReference>
<dbReference type="EMBL" id="LMWY01000058">
    <property type="protein sequence ID" value="KUN92560.1"/>
    <property type="molecule type" value="Genomic_DNA"/>
</dbReference>
<dbReference type="GO" id="GO:0016887">
    <property type="term" value="F:ATP hydrolysis activity"/>
    <property type="evidence" value="ECO:0007669"/>
    <property type="project" value="InterPro"/>
</dbReference>
<evidence type="ECO:0000256" key="1">
    <source>
        <dbReference type="ARBA" id="ARBA00004141"/>
    </source>
</evidence>
<evidence type="ECO:0000313" key="13">
    <source>
        <dbReference type="EMBL" id="KUN92560.1"/>
    </source>
</evidence>
<dbReference type="Proteomes" id="UP000053429">
    <property type="component" value="Unassembled WGS sequence"/>
</dbReference>
<evidence type="ECO:0000256" key="4">
    <source>
        <dbReference type="ARBA" id="ARBA00022448"/>
    </source>
</evidence>
<dbReference type="PANTHER" id="PTHR43297:SF2">
    <property type="entry name" value="DIPEPTIDE TRANSPORT ATP-BINDING PROTEIN DPPD"/>
    <property type="match status" value="1"/>
</dbReference>
<keyword evidence="4" id="KW-0813">Transport</keyword>
<evidence type="ECO:0000313" key="14">
    <source>
        <dbReference type="Proteomes" id="UP000053429"/>
    </source>
</evidence>
<protein>
    <recommendedName>
        <fullName evidence="12">ABC transporter domain-containing protein</fullName>
    </recommendedName>
</protein>
<dbReference type="SUPFAM" id="SSF161098">
    <property type="entry name" value="MetI-like"/>
    <property type="match status" value="1"/>
</dbReference>
<dbReference type="PROSITE" id="PS50893">
    <property type="entry name" value="ABC_TRANSPORTER_2"/>
    <property type="match status" value="1"/>
</dbReference>
<evidence type="ECO:0000256" key="6">
    <source>
        <dbReference type="ARBA" id="ARBA00022692"/>
    </source>
</evidence>
<dbReference type="GO" id="GO:0005886">
    <property type="term" value="C:plasma membrane"/>
    <property type="evidence" value="ECO:0007669"/>
    <property type="project" value="UniProtKB-SubCell"/>
</dbReference>
<evidence type="ECO:0000256" key="7">
    <source>
        <dbReference type="ARBA" id="ARBA00022741"/>
    </source>
</evidence>
<reference evidence="13 14" key="1">
    <citation type="submission" date="2015-10" db="EMBL/GenBank/DDBJ databases">
        <title>Draft genome sequence of Streptomyces caeruleatus NRRL B-24802, type strain for the species Streptomyces caeruleatus.</title>
        <authorList>
            <person name="Ruckert C."/>
            <person name="Winkler A."/>
            <person name="Kalinowski J."/>
            <person name="Kampfer P."/>
            <person name="Glaeser S."/>
        </authorList>
    </citation>
    <scope>NUCLEOTIDE SEQUENCE [LARGE SCALE GENOMIC DNA]</scope>
    <source>
        <strain evidence="13 14">NRRL B-24802</strain>
    </source>
</reference>
<name>A0A101TIA5_9ACTN</name>
<keyword evidence="14" id="KW-1185">Reference proteome</keyword>
<dbReference type="PROSITE" id="PS00211">
    <property type="entry name" value="ABC_TRANSPORTER_1"/>
    <property type="match status" value="1"/>
</dbReference>
<evidence type="ECO:0000256" key="3">
    <source>
        <dbReference type="ARBA" id="ARBA00005417"/>
    </source>
</evidence>
<proteinExistence type="inferred from homology"/>
<dbReference type="PANTHER" id="PTHR43297">
    <property type="entry name" value="OLIGOPEPTIDE TRANSPORT ATP-BINDING PROTEIN APPD"/>
    <property type="match status" value="1"/>
</dbReference>
<evidence type="ECO:0000256" key="11">
    <source>
        <dbReference type="SAM" id="Phobius"/>
    </source>
</evidence>